<keyword evidence="2" id="KW-1185">Reference proteome</keyword>
<reference evidence="1 2" key="1">
    <citation type="submission" date="2021-03" db="EMBL/GenBank/DDBJ databases">
        <title>Genomic Encyclopedia of Type Strains, Phase IV (KMG-IV): sequencing the most valuable type-strain genomes for metagenomic binning, comparative biology and taxonomic classification.</title>
        <authorList>
            <person name="Goeker M."/>
        </authorList>
    </citation>
    <scope>NUCLEOTIDE SEQUENCE [LARGE SCALE GENOMIC DNA]</scope>
    <source>
        <strain evidence="1 2">DSM 1289</strain>
    </source>
</reference>
<protein>
    <submittedName>
        <fullName evidence="1">Uncharacterized protein</fullName>
    </submittedName>
</protein>
<accession>A0ABS4ECQ5</accession>
<dbReference type="RefSeq" id="WP_209457141.1">
    <property type="nucleotide sequence ID" value="NZ_BAAACS010000004.1"/>
</dbReference>
<sequence>MGIRVNVLLKLPSIRNVEVLSGEQTIKNKLAQVANAIGASISQISGQYEQIYIYTKQSRDDSLKDAKEKATQQAILAGAVP</sequence>
<dbReference type="Proteomes" id="UP000767291">
    <property type="component" value="Unassembled WGS sequence"/>
</dbReference>
<proteinExistence type="predicted"/>
<evidence type="ECO:0000313" key="2">
    <source>
        <dbReference type="Proteomes" id="UP000767291"/>
    </source>
</evidence>
<name>A0ABS4ECQ5_9FIRM</name>
<organism evidence="1 2">
    <name type="scientific">Metaclostridioides mangenotii</name>
    <dbReference type="NCBI Taxonomy" id="1540"/>
    <lineage>
        <taxon>Bacteria</taxon>
        <taxon>Bacillati</taxon>
        <taxon>Bacillota</taxon>
        <taxon>Clostridia</taxon>
        <taxon>Peptostreptococcales</taxon>
        <taxon>Peptostreptococcaceae</taxon>
        <taxon>Metaclostridioides</taxon>
    </lineage>
</organism>
<evidence type="ECO:0000313" key="1">
    <source>
        <dbReference type="EMBL" id="MBP1855734.1"/>
    </source>
</evidence>
<comment type="caution">
    <text evidence="1">The sequence shown here is derived from an EMBL/GenBank/DDBJ whole genome shotgun (WGS) entry which is preliminary data.</text>
</comment>
<gene>
    <name evidence="1" type="ORF">J2Z43_002132</name>
</gene>
<dbReference type="EMBL" id="JAGGJX010000004">
    <property type="protein sequence ID" value="MBP1855734.1"/>
    <property type="molecule type" value="Genomic_DNA"/>
</dbReference>